<evidence type="ECO:0000256" key="2">
    <source>
        <dbReference type="ARBA" id="ARBA00022723"/>
    </source>
</evidence>
<comment type="caution">
    <text evidence="6">The sequence shown here is derived from an EMBL/GenBank/DDBJ whole genome shotgun (WGS) entry which is preliminary data.</text>
</comment>
<proteinExistence type="predicted"/>
<evidence type="ECO:0000256" key="4">
    <source>
        <dbReference type="ARBA" id="ARBA00022833"/>
    </source>
</evidence>
<dbReference type="PANTHER" id="PTHR46481">
    <property type="entry name" value="ZINC FINGER BED DOMAIN-CONTAINING PROTEIN 4"/>
    <property type="match status" value="1"/>
</dbReference>
<protein>
    <submittedName>
        <fullName evidence="6">Uncharacterized protein</fullName>
    </submittedName>
</protein>
<evidence type="ECO:0000256" key="5">
    <source>
        <dbReference type="ARBA" id="ARBA00023242"/>
    </source>
</evidence>
<evidence type="ECO:0000256" key="3">
    <source>
        <dbReference type="ARBA" id="ARBA00022771"/>
    </source>
</evidence>
<dbReference type="GO" id="GO:0008270">
    <property type="term" value="F:zinc ion binding"/>
    <property type="evidence" value="ECO:0007669"/>
    <property type="project" value="UniProtKB-KW"/>
</dbReference>
<reference evidence="6" key="1">
    <citation type="submission" date="2022-07" db="EMBL/GenBank/DDBJ databases">
        <authorList>
            <person name="Macas J."/>
            <person name="Novak P."/>
            <person name="Neumann P."/>
        </authorList>
    </citation>
    <scope>NUCLEOTIDE SEQUENCE</scope>
</reference>
<comment type="subcellular location">
    <subcellularLocation>
        <location evidence="1">Nucleus</location>
    </subcellularLocation>
</comment>
<keyword evidence="4" id="KW-0862">Zinc</keyword>
<evidence type="ECO:0000313" key="6">
    <source>
        <dbReference type="EMBL" id="CAH9108572.1"/>
    </source>
</evidence>
<name>A0AAV0DS06_9ASTE</name>
<keyword evidence="2" id="KW-0479">Metal-binding</keyword>
<dbReference type="PANTHER" id="PTHR46481:SF10">
    <property type="entry name" value="ZINC FINGER BED DOMAIN-CONTAINING PROTEIN 39"/>
    <property type="match status" value="1"/>
</dbReference>
<accession>A0AAV0DS06</accession>
<keyword evidence="5" id="KW-0539">Nucleus</keyword>
<keyword evidence="7" id="KW-1185">Reference proteome</keyword>
<organism evidence="6 7">
    <name type="scientific">Cuscuta epithymum</name>
    <dbReference type="NCBI Taxonomy" id="186058"/>
    <lineage>
        <taxon>Eukaryota</taxon>
        <taxon>Viridiplantae</taxon>
        <taxon>Streptophyta</taxon>
        <taxon>Embryophyta</taxon>
        <taxon>Tracheophyta</taxon>
        <taxon>Spermatophyta</taxon>
        <taxon>Magnoliopsida</taxon>
        <taxon>eudicotyledons</taxon>
        <taxon>Gunneridae</taxon>
        <taxon>Pentapetalae</taxon>
        <taxon>asterids</taxon>
        <taxon>lamiids</taxon>
        <taxon>Solanales</taxon>
        <taxon>Convolvulaceae</taxon>
        <taxon>Cuscuteae</taxon>
        <taxon>Cuscuta</taxon>
        <taxon>Cuscuta subgen. Cuscuta</taxon>
    </lineage>
</organism>
<dbReference type="Proteomes" id="UP001152523">
    <property type="component" value="Unassembled WGS sequence"/>
</dbReference>
<dbReference type="GO" id="GO:0005634">
    <property type="term" value="C:nucleus"/>
    <property type="evidence" value="ECO:0007669"/>
    <property type="project" value="UniProtKB-SubCell"/>
</dbReference>
<keyword evidence="3" id="KW-0863">Zinc-finger</keyword>
<dbReference type="EMBL" id="CAMAPF010000148">
    <property type="protein sequence ID" value="CAH9108572.1"/>
    <property type="molecule type" value="Genomic_DNA"/>
</dbReference>
<evidence type="ECO:0000313" key="7">
    <source>
        <dbReference type="Proteomes" id="UP001152523"/>
    </source>
</evidence>
<sequence length="122" mass="14150">MIVIDELPFNAIERPGFKRFCRVAIPKFVILCKKTIVKTFLRMYDAKKAEKGAKEPLCVCLISDTWTSIQNINYMVITDPFIDNGWRMHKRVLNFCLIPNHQGQTIGKILECCLLQWESRGS</sequence>
<dbReference type="InterPro" id="IPR052035">
    <property type="entry name" value="ZnF_BED_domain_contain"/>
</dbReference>
<gene>
    <name evidence="6" type="ORF">CEPIT_LOCUS18365</name>
</gene>
<dbReference type="AlphaFoldDB" id="A0AAV0DS06"/>
<evidence type="ECO:0000256" key="1">
    <source>
        <dbReference type="ARBA" id="ARBA00004123"/>
    </source>
</evidence>